<evidence type="ECO:0000313" key="2">
    <source>
        <dbReference type="Proteomes" id="UP000827626"/>
    </source>
</evidence>
<dbReference type="Proteomes" id="UP000827626">
    <property type="component" value="Segment"/>
</dbReference>
<keyword evidence="2" id="KW-1185">Reference proteome</keyword>
<sequence length="144" mass="16532">MKYCIVERLSGMVVSEIYCDIGTARKGVSHYNYPKDMVAIYEVAKKNNYVERIEEVLAGLQIGNLSQFYSAWRRKVFDARTKGALATGNKKAASAYSFLNKFFTDHATDIENESKKIKTLKWDKLGEVFHTLEIDLHKRTITQL</sequence>
<proteinExistence type="predicted"/>
<name>A0AAE8BBU2_9CAUD</name>
<gene>
    <name evidence="1" type="ORF">SARAHDANIELLE_8</name>
</gene>
<accession>A0AAE8BBU2</accession>
<protein>
    <submittedName>
        <fullName evidence="1">Uncharacterized protein</fullName>
    </submittedName>
</protein>
<reference evidence="1" key="1">
    <citation type="submission" date="2021-03" db="EMBL/GenBank/DDBJ databases">
        <authorList>
            <person name="Thompson D.W."/>
            <person name="Brown H.M.F."/>
            <person name="Thompson S.D."/>
            <person name="Grose J.H."/>
        </authorList>
    </citation>
    <scope>NUCLEOTIDE SEQUENCE</scope>
</reference>
<dbReference type="EMBL" id="MW749010">
    <property type="protein sequence ID" value="QYA57436.1"/>
    <property type="molecule type" value="Genomic_DNA"/>
</dbReference>
<organism evidence="1 2">
    <name type="scientific">Hafnia phage vB_HpaM_SarahDanielle</name>
    <dbReference type="NCBI Taxonomy" id="2836113"/>
    <lineage>
        <taxon>Viruses</taxon>
        <taxon>Duplodnaviria</taxon>
        <taxon>Heunggongvirae</taxon>
        <taxon>Uroviricota</taxon>
        <taxon>Caudoviricetes</taxon>
        <taxon>Andersonviridae</taxon>
        <taxon>Andersonviridae incertae sedis</taxon>
        <taxon>Daniellevirus</taxon>
        <taxon>Daniellevirus danielle</taxon>
    </lineage>
</organism>
<evidence type="ECO:0000313" key="1">
    <source>
        <dbReference type="EMBL" id="QYA57436.1"/>
    </source>
</evidence>